<organism evidence="2 3">
    <name type="scientific">Roseibium marinum</name>
    <dbReference type="NCBI Taxonomy" id="281252"/>
    <lineage>
        <taxon>Bacteria</taxon>
        <taxon>Pseudomonadati</taxon>
        <taxon>Pseudomonadota</taxon>
        <taxon>Alphaproteobacteria</taxon>
        <taxon>Hyphomicrobiales</taxon>
        <taxon>Stappiaceae</taxon>
        <taxon>Roseibium</taxon>
    </lineage>
</organism>
<dbReference type="AlphaFoldDB" id="A0A2S3UYK4"/>
<dbReference type="Proteomes" id="UP000236959">
    <property type="component" value="Unassembled WGS sequence"/>
</dbReference>
<dbReference type="PANTHER" id="PTHR21381:SF3">
    <property type="entry name" value="SGC REGION PROTEIN SGCQ-RELATED"/>
    <property type="match status" value="1"/>
</dbReference>
<proteinExistence type="inferred from homology"/>
<dbReference type="Pfam" id="PF03437">
    <property type="entry name" value="BtpA"/>
    <property type="match status" value="1"/>
</dbReference>
<evidence type="ECO:0000313" key="3">
    <source>
        <dbReference type="Proteomes" id="UP000236959"/>
    </source>
</evidence>
<dbReference type="InterPro" id="IPR005137">
    <property type="entry name" value="BtpA"/>
</dbReference>
<dbReference type="PANTHER" id="PTHR21381">
    <property type="entry name" value="ZGC:162297"/>
    <property type="match status" value="1"/>
</dbReference>
<comment type="similarity">
    <text evidence="1">Belongs to the BtpA family.</text>
</comment>
<sequence>MPLGVCILRNDARAALAVAHAIDARFIRVCILGSPRVTDQGLIEGTAAELLRDRARLQTDIRIWADVDIKHSYALSPHYSLERDAADLVTRSHADVVIVTGAATGVPIQESHLSKLRGKIGVPVMVGSGVSEATIGELAGVSDGLIVGTSLKEGKGPDALISLAKTKSLVEALRAGPGR</sequence>
<evidence type="ECO:0000313" key="2">
    <source>
        <dbReference type="EMBL" id="POF32690.1"/>
    </source>
</evidence>
<dbReference type="InterPro" id="IPR011060">
    <property type="entry name" value="RibuloseP-bd_barrel"/>
</dbReference>
<dbReference type="SUPFAM" id="SSF51366">
    <property type="entry name" value="Ribulose-phoshate binding barrel"/>
    <property type="match status" value="1"/>
</dbReference>
<name>A0A2S3UYK4_9HYPH</name>
<keyword evidence="3" id="KW-1185">Reference proteome</keyword>
<comment type="caution">
    <text evidence="2">The sequence shown here is derived from an EMBL/GenBank/DDBJ whole genome shotgun (WGS) entry which is preliminary data.</text>
</comment>
<evidence type="ECO:0000256" key="1">
    <source>
        <dbReference type="ARBA" id="ARBA00006007"/>
    </source>
</evidence>
<dbReference type="EMBL" id="PPCN01000002">
    <property type="protein sequence ID" value="POF32690.1"/>
    <property type="molecule type" value="Genomic_DNA"/>
</dbReference>
<protein>
    <submittedName>
        <fullName evidence="2">Membrane complex biogenesis BtpA family protein</fullName>
    </submittedName>
</protein>
<reference evidence="2 3" key="1">
    <citation type="submission" date="2018-01" db="EMBL/GenBank/DDBJ databases">
        <title>Genomic Encyclopedia of Archaeal and Bacterial Type Strains, Phase II (KMG-II): from individual species to whole genera.</title>
        <authorList>
            <person name="Goeker M."/>
        </authorList>
    </citation>
    <scope>NUCLEOTIDE SEQUENCE [LARGE SCALE GENOMIC DNA]</scope>
    <source>
        <strain evidence="2 3">DSM 17023</strain>
    </source>
</reference>
<accession>A0A2S3UYK4</accession>
<gene>
    <name evidence="2" type="ORF">CLV41_10293</name>
</gene>